<keyword evidence="5" id="KW-1185">Reference proteome</keyword>
<evidence type="ECO:0000256" key="2">
    <source>
        <dbReference type="ARBA" id="ARBA00023002"/>
    </source>
</evidence>
<dbReference type="Gene3D" id="3.40.50.720">
    <property type="entry name" value="NAD(P)-binding Rossmann-like Domain"/>
    <property type="match status" value="1"/>
</dbReference>
<protein>
    <submittedName>
        <fullName evidence="4">3-oxoacyl-ACP reductase FabG</fullName>
        <ecNumber evidence="4">1.1.1.100</ecNumber>
    </submittedName>
</protein>
<dbReference type="EMBL" id="JAMDLW010000058">
    <property type="protein sequence ID" value="MCY9523023.1"/>
    <property type="molecule type" value="Genomic_DNA"/>
</dbReference>
<evidence type="ECO:0000256" key="1">
    <source>
        <dbReference type="ARBA" id="ARBA00006484"/>
    </source>
</evidence>
<evidence type="ECO:0000313" key="4">
    <source>
        <dbReference type="EMBL" id="MCY9523023.1"/>
    </source>
</evidence>
<dbReference type="Pfam" id="PF13561">
    <property type="entry name" value="adh_short_C2"/>
    <property type="match status" value="1"/>
</dbReference>
<evidence type="ECO:0000259" key="3">
    <source>
        <dbReference type="SMART" id="SM00822"/>
    </source>
</evidence>
<accession>A0ABT4E3C0</accession>
<dbReference type="Proteomes" id="UP001207626">
    <property type="component" value="Unassembled WGS sequence"/>
</dbReference>
<dbReference type="NCBIfam" id="NF005559">
    <property type="entry name" value="PRK07231.1"/>
    <property type="match status" value="1"/>
</dbReference>
<dbReference type="GO" id="GO:0004316">
    <property type="term" value="F:3-oxoacyl-[acyl-carrier-protein] reductase (NADPH) activity"/>
    <property type="evidence" value="ECO:0007669"/>
    <property type="project" value="UniProtKB-EC"/>
</dbReference>
<dbReference type="PRINTS" id="PR00080">
    <property type="entry name" value="SDRFAMILY"/>
</dbReference>
<proteinExistence type="inferred from homology"/>
<dbReference type="PANTHER" id="PTHR42760">
    <property type="entry name" value="SHORT-CHAIN DEHYDROGENASES/REDUCTASES FAMILY MEMBER"/>
    <property type="match status" value="1"/>
</dbReference>
<dbReference type="InterPro" id="IPR036291">
    <property type="entry name" value="NAD(P)-bd_dom_sf"/>
</dbReference>
<dbReference type="SUPFAM" id="SSF51735">
    <property type="entry name" value="NAD(P)-binding Rossmann-fold domains"/>
    <property type="match status" value="1"/>
</dbReference>
<dbReference type="InterPro" id="IPR057326">
    <property type="entry name" value="KR_dom"/>
</dbReference>
<dbReference type="PANTHER" id="PTHR42760:SF83">
    <property type="entry name" value="(3R)-3-HYDROXYACYL-COA DEHYDROGENASE"/>
    <property type="match status" value="1"/>
</dbReference>
<sequence>MKLTGKTVIITGGANGIGEAAVRLFMEAEANVVIADFNEEAGLRVLNGLGPSAAERAIFVTCNVADPMSAQQLMEKTMERFGAIDVLINNAGITRDAMLMKMSPEQWQDVIDVNLNGVFYCTRHAAPYMADRGRGKIINTSSIVGVQGNIGQTNYAATKAGVIGMTKTWARELGYKGICVNAVAPGFIATEMVAKMPEKIVGGMRDKVPLRRLGRPEDVAQAYLFLASDAANYINGAVIEVNGGLSI</sequence>
<keyword evidence="2 4" id="KW-0560">Oxidoreductase</keyword>
<dbReference type="NCBIfam" id="NF004198">
    <property type="entry name" value="PRK05653.1-3"/>
    <property type="match status" value="1"/>
</dbReference>
<reference evidence="4 5" key="1">
    <citation type="submission" date="2022-05" db="EMBL/GenBank/DDBJ databases">
        <title>Genome Sequencing of Bee-Associated Microbes.</title>
        <authorList>
            <person name="Dunlap C."/>
        </authorList>
    </citation>
    <scope>NUCLEOTIDE SEQUENCE [LARGE SCALE GENOMIC DNA]</scope>
    <source>
        <strain evidence="4 5">NRRL NRS-1438</strain>
    </source>
</reference>
<organism evidence="4 5">
    <name type="scientific">Paenibacillus apiarius</name>
    <dbReference type="NCBI Taxonomy" id="46240"/>
    <lineage>
        <taxon>Bacteria</taxon>
        <taxon>Bacillati</taxon>
        <taxon>Bacillota</taxon>
        <taxon>Bacilli</taxon>
        <taxon>Bacillales</taxon>
        <taxon>Paenibacillaceae</taxon>
        <taxon>Paenibacillus</taxon>
    </lineage>
</organism>
<evidence type="ECO:0000313" key="5">
    <source>
        <dbReference type="Proteomes" id="UP001207626"/>
    </source>
</evidence>
<dbReference type="CDD" id="cd05333">
    <property type="entry name" value="BKR_SDR_c"/>
    <property type="match status" value="1"/>
</dbReference>
<feature type="domain" description="Ketoreductase" evidence="3">
    <location>
        <begin position="6"/>
        <end position="186"/>
    </location>
</feature>
<dbReference type="InterPro" id="IPR002347">
    <property type="entry name" value="SDR_fam"/>
</dbReference>
<dbReference type="EC" id="1.1.1.100" evidence="4"/>
<dbReference type="SMART" id="SM00822">
    <property type="entry name" value="PKS_KR"/>
    <property type="match status" value="1"/>
</dbReference>
<comment type="similarity">
    <text evidence="1">Belongs to the short-chain dehydrogenases/reductases (SDR) family.</text>
</comment>
<name>A0ABT4E3C0_9BACL</name>
<dbReference type="PRINTS" id="PR00081">
    <property type="entry name" value="GDHRDH"/>
</dbReference>
<dbReference type="PROSITE" id="PS00061">
    <property type="entry name" value="ADH_SHORT"/>
    <property type="match status" value="1"/>
</dbReference>
<dbReference type="InterPro" id="IPR020904">
    <property type="entry name" value="Sc_DH/Rdtase_CS"/>
</dbReference>
<dbReference type="NCBIfam" id="NF009466">
    <property type="entry name" value="PRK12826.1-2"/>
    <property type="match status" value="1"/>
</dbReference>
<gene>
    <name evidence="4" type="primary">fabG</name>
    <name evidence="4" type="ORF">M5X09_25740</name>
</gene>
<comment type="caution">
    <text evidence="4">The sequence shown here is derived from an EMBL/GenBank/DDBJ whole genome shotgun (WGS) entry which is preliminary data.</text>
</comment>
<dbReference type="RefSeq" id="WP_087435927.1">
    <property type="nucleotide sequence ID" value="NZ_JAMDLV010000002.1"/>
</dbReference>